<dbReference type="InterPro" id="IPR016181">
    <property type="entry name" value="Acyl_CoA_acyltransferase"/>
</dbReference>
<dbReference type="EC" id="2.3.1.48" evidence="3"/>
<dbReference type="Gene3D" id="3.40.630.30">
    <property type="match status" value="1"/>
</dbReference>
<evidence type="ECO:0000259" key="16">
    <source>
        <dbReference type="PROSITE" id="PS51726"/>
    </source>
</evidence>
<evidence type="ECO:0000256" key="7">
    <source>
        <dbReference type="ARBA" id="ARBA00022833"/>
    </source>
</evidence>
<evidence type="ECO:0000256" key="8">
    <source>
        <dbReference type="ARBA" id="ARBA00022990"/>
    </source>
</evidence>
<keyword evidence="12" id="KW-0012">Acyltransferase</keyword>
<evidence type="ECO:0000256" key="1">
    <source>
        <dbReference type="ARBA" id="ARBA00004123"/>
    </source>
</evidence>
<evidence type="ECO:0000256" key="9">
    <source>
        <dbReference type="ARBA" id="ARBA00023015"/>
    </source>
</evidence>
<dbReference type="HOGENOM" id="CLU_011815_0_1_1"/>
<evidence type="ECO:0000313" key="18">
    <source>
        <dbReference type="Proteomes" id="UP000016933"/>
    </source>
</evidence>
<evidence type="ECO:0000256" key="3">
    <source>
        <dbReference type="ARBA" id="ARBA00013184"/>
    </source>
</evidence>
<keyword evidence="11" id="KW-0539">Nucleus</keyword>
<feature type="domain" description="MYST-type HAT" evidence="16">
    <location>
        <begin position="22"/>
        <end position="299"/>
    </location>
</feature>
<keyword evidence="10" id="KW-0804">Transcription</keyword>
<keyword evidence="4" id="KW-0808">Transferase</keyword>
<dbReference type="GO" id="GO:0035267">
    <property type="term" value="C:NuA4 histone acetyltransferase complex"/>
    <property type="evidence" value="ECO:0007669"/>
    <property type="project" value="TreeGrafter"/>
</dbReference>
<dbReference type="OMA" id="YKLSAWE"/>
<keyword evidence="5" id="KW-0479">Metal-binding</keyword>
<dbReference type="SUPFAM" id="SSF55729">
    <property type="entry name" value="Acyl-CoA N-acyltransferases (Nat)"/>
    <property type="match status" value="1"/>
</dbReference>
<feature type="region of interest" description="Disordered" evidence="15">
    <location>
        <begin position="1"/>
        <end position="22"/>
    </location>
</feature>
<reference evidence="18" key="1">
    <citation type="journal article" date="2012" name="PLoS Genet.">
        <title>The genomes of the fungal plant pathogens Cladosporium fulvum and Dothistroma septosporum reveal adaptation to different hosts and lifestyles but also signatures of common ancestry.</title>
        <authorList>
            <person name="de Wit P.J.G.M."/>
            <person name="van der Burgt A."/>
            <person name="Oekmen B."/>
            <person name="Stergiopoulos I."/>
            <person name="Abd-Elsalam K.A."/>
            <person name="Aerts A.L."/>
            <person name="Bahkali A.H."/>
            <person name="Beenen H.G."/>
            <person name="Chettri P."/>
            <person name="Cox M.P."/>
            <person name="Datema E."/>
            <person name="de Vries R.P."/>
            <person name="Dhillon B."/>
            <person name="Ganley A.R."/>
            <person name="Griffiths S.A."/>
            <person name="Guo Y."/>
            <person name="Hamelin R.C."/>
            <person name="Henrissat B."/>
            <person name="Kabir M.S."/>
            <person name="Jashni M.K."/>
            <person name="Kema G."/>
            <person name="Klaubauf S."/>
            <person name="Lapidus A."/>
            <person name="Levasseur A."/>
            <person name="Lindquist E."/>
            <person name="Mehrabi R."/>
            <person name="Ohm R.A."/>
            <person name="Owen T.J."/>
            <person name="Salamov A."/>
            <person name="Schwelm A."/>
            <person name="Schijlen E."/>
            <person name="Sun H."/>
            <person name="van den Burg H.A."/>
            <person name="van Ham R.C.H.J."/>
            <person name="Zhang S."/>
            <person name="Goodwin S.B."/>
            <person name="Grigoriev I.V."/>
            <person name="Collemare J."/>
            <person name="Bradshaw R.E."/>
        </authorList>
    </citation>
    <scope>NUCLEOTIDE SEQUENCE [LARGE SCALE GENOMIC DNA]</scope>
    <source>
        <strain evidence="18">NZE10 / CBS 128990</strain>
    </source>
</reference>
<dbReference type="Pfam" id="PF17772">
    <property type="entry name" value="zf-MYST"/>
    <property type="match status" value="1"/>
</dbReference>
<keyword evidence="8" id="KW-0007">Acetylation</keyword>
<evidence type="ECO:0000256" key="11">
    <source>
        <dbReference type="ARBA" id="ARBA00023242"/>
    </source>
</evidence>
<dbReference type="GO" id="GO:0005634">
    <property type="term" value="C:nucleus"/>
    <property type="evidence" value="ECO:0007669"/>
    <property type="project" value="UniProtKB-SubCell"/>
</dbReference>
<dbReference type="Gene3D" id="1.10.10.10">
    <property type="entry name" value="Winged helix-like DNA-binding domain superfamily/Winged helix DNA-binding domain"/>
    <property type="match status" value="1"/>
</dbReference>
<proteinExistence type="inferred from homology"/>
<dbReference type="EMBL" id="KB446541">
    <property type="protein sequence ID" value="EME42745.1"/>
    <property type="molecule type" value="Genomic_DNA"/>
</dbReference>
<dbReference type="PANTHER" id="PTHR10615">
    <property type="entry name" value="HISTONE ACETYLTRANSFERASE"/>
    <property type="match status" value="1"/>
</dbReference>
<evidence type="ECO:0000256" key="10">
    <source>
        <dbReference type="ARBA" id="ARBA00023163"/>
    </source>
</evidence>
<keyword evidence="7" id="KW-0862">Zinc</keyword>
<name>N1PMK7_DOTSN</name>
<organism evidence="17 18">
    <name type="scientific">Dothistroma septosporum (strain NZE10 / CBS 128990)</name>
    <name type="common">Red band needle blight fungus</name>
    <name type="synonym">Mycosphaerella pini</name>
    <dbReference type="NCBI Taxonomy" id="675120"/>
    <lineage>
        <taxon>Eukaryota</taxon>
        <taxon>Fungi</taxon>
        <taxon>Dikarya</taxon>
        <taxon>Ascomycota</taxon>
        <taxon>Pezizomycotina</taxon>
        <taxon>Dothideomycetes</taxon>
        <taxon>Dothideomycetidae</taxon>
        <taxon>Mycosphaerellales</taxon>
        <taxon>Mycosphaerellaceae</taxon>
        <taxon>Dothistroma</taxon>
    </lineage>
</organism>
<accession>N1PMK7</accession>
<evidence type="ECO:0000256" key="6">
    <source>
        <dbReference type="ARBA" id="ARBA00022771"/>
    </source>
</evidence>
<dbReference type="Pfam" id="PF01853">
    <property type="entry name" value="MOZ_SAS"/>
    <property type="match status" value="1"/>
</dbReference>
<feature type="non-terminal residue" evidence="17">
    <location>
        <position position="323"/>
    </location>
</feature>
<evidence type="ECO:0000256" key="2">
    <source>
        <dbReference type="ARBA" id="ARBA00010107"/>
    </source>
</evidence>
<reference evidence="17 18" key="2">
    <citation type="journal article" date="2012" name="PLoS Pathog.">
        <title>Diverse lifestyles and strategies of plant pathogenesis encoded in the genomes of eighteen Dothideomycetes fungi.</title>
        <authorList>
            <person name="Ohm R.A."/>
            <person name="Feau N."/>
            <person name="Henrissat B."/>
            <person name="Schoch C.L."/>
            <person name="Horwitz B.A."/>
            <person name="Barry K.W."/>
            <person name="Condon B.J."/>
            <person name="Copeland A.C."/>
            <person name="Dhillon B."/>
            <person name="Glaser F."/>
            <person name="Hesse C.N."/>
            <person name="Kosti I."/>
            <person name="LaButti K."/>
            <person name="Lindquist E.A."/>
            <person name="Lucas S."/>
            <person name="Salamov A.A."/>
            <person name="Bradshaw R.E."/>
            <person name="Ciuffetti L."/>
            <person name="Hamelin R.C."/>
            <person name="Kema G.H.J."/>
            <person name="Lawrence C."/>
            <person name="Scott J.A."/>
            <person name="Spatafora J.W."/>
            <person name="Turgeon B.G."/>
            <person name="de Wit P.J.G.M."/>
            <person name="Zhong S."/>
            <person name="Goodwin S.B."/>
            <person name="Grigoriev I.V."/>
        </authorList>
    </citation>
    <scope>NUCLEOTIDE SEQUENCE [LARGE SCALE GENOMIC DNA]</scope>
    <source>
        <strain evidence="18">NZE10 / CBS 128990</strain>
    </source>
</reference>
<evidence type="ECO:0000313" key="17">
    <source>
        <dbReference type="EMBL" id="EME42745.1"/>
    </source>
</evidence>
<dbReference type="GO" id="GO:0008270">
    <property type="term" value="F:zinc ion binding"/>
    <property type="evidence" value="ECO:0007669"/>
    <property type="project" value="UniProtKB-KW"/>
</dbReference>
<feature type="active site" description="Proton donor/acceptor" evidence="14">
    <location>
        <position position="219"/>
    </location>
</feature>
<comment type="function">
    <text evidence="13">Catalytic component of the NuA4 histone acetyltransferase (HAT) complex which is involved in epigenetic transcriptional activation of selected genes principally by acetylation of nucleosomal histones H4, H3, H2B, H2A and H2A variant H2A.Z. Acetylates histone H4 to form H4K5ac, H4K8ac, H4K12ac and H4K16ac, histone H3 to form H3K14ac, and histone H2A to form H2AK4ac and H2AK7ac. The NuA4 complex is involved in the DNA damage response and is required for chromosome segregation. The NuA4 complex plays a direct role in repair of DNA double-strand breaks (DSBs) through homologous recombination. Recruitment to promoters depends on H3K4me. Also acetylates non-histone proteins. In addition to protein acetyltransferase, can use different acyl-CoA substrates, such as 2-hydroxyisobutanoyl-CoA (2-hydroxyisobutyryl-CoA) or (2E)-butenoyl-CoA (crotonyl-CoA), and is able to mediate protein 2-hydroxyisobutyrylation and crotonylation, respectively.</text>
</comment>
<dbReference type="STRING" id="675120.N1PMK7"/>
<dbReference type="Gene3D" id="3.30.60.60">
    <property type="entry name" value="N-acetyl transferase-like"/>
    <property type="match status" value="1"/>
</dbReference>
<dbReference type="InterPro" id="IPR040706">
    <property type="entry name" value="Zf-MYST"/>
</dbReference>
<evidence type="ECO:0000256" key="4">
    <source>
        <dbReference type="ARBA" id="ARBA00022679"/>
    </source>
</evidence>
<dbReference type="InterPro" id="IPR050603">
    <property type="entry name" value="MYST_HAT"/>
</dbReference>
<evidence type="ECO:0000256" key="5">
    <source>
        <dbReference type="ARBA" id="ARBA00022723"/>
    </source>
</evidence>
<comment type="similarity">
    <text evidence="2">Belongs to the MYST (SAS/MOZ) family.</text>
</comment>
<comment type="subcellular location">
    <subcellularLocation>
        <location evidence="1">Nucleus</location>
    </subcellularLocation>
</comment>
<evidence type="ECO:0000256" key="12">
    <source>
        <dbReference type="ARBA" id="ARBA00023315"/>
    </source>
</evidence>
<evidence type="ECO:0000256" key="15">
    <source>
        <dbReference type="SAM" id="MobiDB-lite"/>
    </source>
</evidence>
<dbReference type="Proteomes" id="UP000016933">
    <property type="component" value="Unassembled WGS sequence"/>
</dbReference>
<dbReference type="eggNOG" id="KOG2747">
    <property type="taxonomic scope" value="Eukaryota"/>
</dbReference>
<dbReference type="InterPro" id="IPR002717">
    <property type="entry name" value="HAT_MYST-type"/>
</dbReference>
<keyword evidence="9" id="KW-0805">Transcription regulation</keyword>
<evidence type="ECO:0000256" key="13">
    <source>
        <dbReference type="ARBA" id="ARBA00045805"/>
    </source>
</evidence>
<evidence type="ECO:0000256" key="14">
    <source>
        <dbReference type="PIRSR" id="PIRSR602717-51"/>
    </source>
</evidence>
<dbReference type="PANTHER" id="PTHR10615:SF219">
    <property type="entry name" value="HISTONE ACETYLTRANSFERASE KAT5"/>
    <property type="match status" value="1"/>
</dbReference>
<dbReference type="GO" id="GO:0046972">
    <property type="term" value="F:histone H4K16 acetyltransferase activity"/>
    <property type="evidence" value="ECO:0007669"/>
    <property type="project" value="TreeGrafter"/>
</dbReference>
<keyword evidence="6" id="KW-0863">Zinc-finger</keyword>
<dbReference type="AlphaFoldDB" id="N1PMK7"/>
<dbReference type="PROSITE" id="PS51726">
    <property type="entry name" value="MYST_HAT"/>
    <property type="match status" value="1"/>
</dbReference>
<protein>
    <recommendedName>
        <fullName evidence="3">histone acetyltransferase</fullName>
        <ecNumber evidence="3">2.3.1.48</ecNumber>
    </recommendedName>
</protein>
<keyword evidence="18" id="KW-1185">Reference proteome</keyword>
<sequence>MAVTNMPAGSPTGAHRTPDKRSLTPNVANVVLGNLHIKPWYPSFYPEDLVGGRKADWLYVCQWCFKYTPEIMKYSAHCKVCPMKSEAPHGEVIYETDEYMIHKLDGEEYKLYCQNLSLFAKLFLETKSVFFDASTFLYYTLILKPRRGESKAPTTSSINAPNPYGTVAGFFSKEKMSWDNNNLACILIFPPYQRRGLGQVLMASSYVLGRREGRFGGPERPLSALGRKSYVRFWCGEVARCVLTGGAKRTLGIKEISEETWVMPEDVVLALKEMDVLETRKTASGSIVVNKRRVREWVEKNKMSLEPVVNTDGFVEELSGEDN</sequence>
<dbReference type="GO" id="GO:0006355">
    <property type="term" value="P:regulation of DNA-templated transcription"/>
    <property type="evidence" value="ECO:0007669"/>
    <property type="project" value="InterPro"/>
</dbReference>
<dbReference type="InterPro" id="IPR036388">
    <property type="entry name" value="WH-like_DNA-bd_sf"/>
</dbReference>
<gene>
    <name evidence="17" type="ORF">DOTSEDRAFT_73517</name>
</gene>
<dbReference type="OrthoDB" id="787137at2759"/>